<dbReference type="InterPro" id="IPR042502">
    <property type="entry name" value="TM7SF3"/>
</dbReference>
<gene>
    <name evidence="1" type="ORF">DBV15_07365</name>
</gene>
<proteinExistence type="predicted"/>
<reference evidence="1 2" key="1">
    <citation type="journal article" date="2019" name="Philos. Trans. R. Soc. Lond., B, Biol. Sci.">
        <title>Ant behaviour and brain gene expression of defending hosts depend on the ecological success of the intruding social parasite.</title>
        <authorList>
            <person name="Kaur R."/>
            <person name="Stoldt M."/>
            <person name="Jongepier E."/>
            <person name="Feldmeyer B."/>
            <person name="Menzel F."/>
            <person name="Bornberg-Bauer E."/>
            <person name="Foitzik S."/>
        </authorList>
    </citation>
    <scope>NUCLEOTIDE SEQUENCE [LARGE SCALE GENOMIC DNA]</scope>
    <source>
        <tissue evidence="1">Whole body</tissue>
    </source>
</reference>
<organism evidence="1 2">
    <name type="scientific">Temnothorax longispinosus</name>
    <dbReference type="NCBI Taxonomy" id="300112"/>
    <lineage>
        <taxon>Eukaryota</taxon>
        <taxon>Metazoa</taxon>
        <taxon>Ecdysozoa</taxon>
        <taxon>Arthropoda</taxon>
        <taxon>Hexapoda</taxon>
        <taxon>Insecta</taxon>
        <taxon>Pterygota</taxon>
        <taxon>Neoptera</taxon>
        <taxon>Endopterygota</taxon>
        <taxon>Hymenoptera</taxon>
        <taxon>Apocrita</taxon>
        <taxon>Aculeata</taxon>
        <taxon>Formicoidea</taxon>
        <taxon>Formicidae</taxon>
        <taxon>Myrmicinae</taxon>
        <taxon>Temnothorax</taxon>
    </lineage>
</organism>
<name>A0A4S2KZW9_9HYME</name>
<evidence type="ECO:0000313" key="1">
    <source>
        <dbReference type="EMBL" id="TGZ55336.1"/>
    </source>
</evidence>
<dbReference type="PANTHER" id="PTHR15937:SF3">
    <property type="entry name" value="TRANSMEMBRANE 7 SUPERFAMILY MEMBER 3"/>
    <property type="match status" value="1"/>
</dbReference>
<keyword evidence="2" id="KW-1185">Reference proteome</keyword>
<dbReference type="GO" id="GO:0005886">
    <property type="term" value="C:plasma membrane"/>
    <property type="evidence" value="ECO:0007669"/>
    <property type="project" value="TreeGrafter"/>
</dbReference>
<dbReference type="AlphaFoldDB" id="A0A4S2KZW9"/>
<dbReference type="EMBL" id="QBLH01000471">
    <property type="protein sequence ID" value="TGZ55336.1"/>
    <property type="molecule type" value="Genomic_DNA"/>
</dbReference>
<dbReference type="GO" id="GO:0043069">
    <property type="term" value="P:negative regulation of programmed cell death"/>
    <property type="evidence" value="ECO:0007669"/>
    <property type="project" value="TreeGrafter"/>
</dbReference>
<dbReference type="Proteomes" id="UP000310200">
    <property type="component" value="Unassembled WGS sequence"/>
</dbReference>
<protein>
    <submittedName>
        <fullName evidence="1">Uncharacterized protein</fullName>
    </submittedName>
</protein>
<comment type="caution">
    <text evidence="1">The sequence shown here is derived from an EMBL/GenBank/DDBJ whole genome shotgun (WGS) entry which is preliminary data.</text>
</comment>
<dbReference type="STRING" id="300112.A0A4S2KZW9"/>
<accession>A0A4S2KZW9</accession>
<dbReference type="PANTHER" id="PTHR15937">
    <property type="entry name" value="TRANSMEMBRANE 7 SUPERFAMILY MEMBER 3"/>
    <property type="match status" value="1"/>
</dbReference>
<evidence type="ECO:0000313" key="2">
    <source>
        <dbReference type="Proteomes" id="UP000310200"/>
    </source>
</evidence>
<sequence length="286" mass="31716">MTAVAGVCVATPARTWTAIWTSKYTWCGMHANVKRAVILLLGLSLFLGNATAMLKNTKPISLSDSVGLVASLSNHSENDAFKQRINLAPFNRSKITVTDVPSDIWFIILQIHTFQYNATLSYDKELLGKVSNGSLFGSNIGLYLKTHNATAPIQVFLKHDNVNDLDALLVIVTYGQNAPIPGRCNMEFDIEVSPNQKLHTEEYEIVTVDPQPASVLAPDGSPISCEKSEVQYKLYRLYLLGQNFTPDIYFDAIASMLTTQDIARNGDKVSRNIIHTDKMSISIKYR</sequence>
<dbReference type="Pfam" id="PF25992">
    <property type="entry name" value="Ig_TM7SF3_N"/>
    <property type="match status" value="1"/>
</dbReference>